<dbReference type="GO" id="GO:0016020">
    <property type="term" value="C:membrane"/>
    <property type="evidence" value="ECO:0007669"/>
    <property type="project" value="UniProtKB-SubCell"/>
</dbReference>
<evidence type="ECO:0000256" key="2">
    <source>
        <dbReference type="ARBA" id="ARBA00009607"/>
    </source>
</evidence>
<dbReference type="AlphaFoldDB" id="A0ABD3N5U2"/>
<dbReference type="Proteomes" id="UP001530293">
    <property type="component" value="Unassembled WGS sequence"/>
</dbReference>
<evidence type="ECO:0000256" key="8">
    <source>
        <dbReference type="SAM" id="Phobius"/>
    </source>
</evidence>
<dbReference type="GO" id="GO:0007219">
    <property type="term" value="P:Notch signaling pathway"/>
    <property type="evidence" value="ECO:0007669"/>
    <property type="project" value="UniProtKB-KW"/>
</dbReference>
<keyword evidence="6 8" id="KW-0472">Membrane</keyword>
<comment type="caution">
    <text evidence="9">The sequence shown here is derived from an EMBL/GenBank/DDBJ whole genome shotgun (WGS) entry which is preliminary data.</text>
</comment>
<evidence type="ECO:0000313" key="10">
    <source>
        <dbReference type="Proteomes" id="UP001530293"/>
    </source>
</evidence>
<evidence type="ECO:0000313" key="9">
    <source>
        <dbReference type="EMBL" id="KAL3771212.1"/>
    </source>
</evidence>
<sequence length="141" mass="16358">MSNSTTTNDKMKDEILLAKRMFYAGCLGLPWLWICNVLYFRLAVFGPCVILDYRPGHRPLSSSTTTNTTENDDNEESTDEQRLNRQLQQMELKSWVQRSTYGASIIIPLFVAWIITFQVNKEHFGPKWFVLDQSESEVTGW</sequence>
<gene>
    <name evidence="9" type="ORF">ACHAWU_010299</name>
</gene>
<reference evidence="9 10" key="1">
    <citation type="submission" date="2024-10" db="EMBL/GenBank/DDBJ databases">
        <title>Updated reference genomes for cyclostephanoid diatoms.</title>
        <authorList>
            <person name="Roberts W.R."/>
            <person name="Alverson A.J."/>
        </authorList>
    </citation>
    <scope>NUCLEOTIDE SEQUENCE [LARGE SCALE GENOMIC DNA]</scope>
    <source>
        <strain evidence="9 10">AJA232-27</strain>
    </source>
</reference>
<feature type="transmembrane region" description="Helical" evidence="8">
    <location>
        <begin position="21"/>
        <end position="42"/>
    </location>
</feature>
<accession>A0ABD3N5U2</accession>
<evidence type="ECO:0000256" key="5">
    <source>
        <dbReference type="ARBA" id="ARBA00022989"/>
    </source>
</evidence>
<feature type="region of interest" description="Disordered" evidence="7">
    <location>
        <begin position="61"/>
        <end position="82"/>
    </location>
</feature>
<keyword evidence="10" id="KW-1185">Reference proteome</keyword>
<dbReference type="EMBL" id="JALLBG020000029">
    <property type="protein sequence ID" value="KAL3771212.1"/>
    <property type="molecule type" value="Genomic_DNA"/>
</dbReference>
<evidence type="ECO:0000256" key="4">
    <source>
        <dbReference type="ARBA" id="ARBA00022976"/>
    </source>
</evidence>
<dbReference type="PANTHER" id="PTHR16318">
    <property type="entry name" value="GAMMA-SECRETASE SUBUNIT PEN-2"/>
    <property type="match status" value="1"/>
</dbReference>
<evidence type="ECO:0000256" key="6">
    <source>
        <dbReference type="ARBA" id="ARBA00023136"/>
    </source>
</evidence>
<protein>
    <recommendedName>
        <fullName evidence="11">Gamma-secretase subunit PEN-2</fullName>
    </recommendedName>
</protein>
<dbReference type="InterPro" id="IPR019379">
    <property type="entry name" value="Gamma_Secretase_Asp_P_PEN2"/>
</dbReference>
<proteinExistence type="inferred from homology"/>
<evidence type="ECO:0000256" key="3">
    <source>
        <dbReference type="ARBA" id="ARBA00022692"/>
    </source>
</evidence>
<evidence type="ECO:0000256" key="1">
    <source>
        <dbReference type="ARBA" id="ARBA00004141"/>
    </source>
</evidence>
<comment type="similarity">
    <text evidence="2">Belongs to the PEN-2 family.</text>
</comment>
<dbReference type="PANTHER" id="PTHR16318:SF0">
    <property type="entry name" value="GAMMA-SECRETASE SUBUNIT PEN-2"/>
    <property type="match status" value="1"/>
</dbReference>
<keyword evidence="3 8" id="KW-0812">Transmembrane</keyword>
<feature type="transmembrane region" description="Helical" evidence="8">
    <location>
        <begin position="100"/>
        <end position="119"/>
    </location>
</feature>
<dbReference type="Pfam" id="PF10251">
    <property type="entry name" value="PEN-2"/>
    <property type="match status" value="2"/>
</dbReference>
<keyword evidence="4" id="KW-0914">Notch signaling pathway</keyword>
<keyword evidence="5 8" id="KW-1133">Transmembrane helix</keyword>
<evidence type="ECO:0008006" key="11">
    <source>
        <dbReference type="Google" id="ProtNLM"/>
    </source>
</evidence>
<evidence type="ECO:0000256" key="7">
    <source>
        <dbReference type="SAM" id="MobiDB-lite"/>
    </source>
</evidence>
<name>A0ABD3N5U2_9STRA</name>
<comment type="subcellular location">
    <subcellularLocation>
        <location evidence="1">Membrane</location>
        <topology evidence="1">Multi-pass membrane protein</topology>
    </subcellularLocation>
</comment>
<organism evidence="9 10">
    <name type="scientific">Discostella pseudostelligera</name>
    <dbReference type="NCBI Taxonomy" id="259834"/>
    <lineage>
        <taxon>Eukaryota</taxon>
        <taxon>Sar</taxon>
        <taxon>Stramenopiles</taxon>
        <taxon>Ochrophyta</taxon>
        <taxon>Bacillariophyta</taxon>
        <taxon>Coscinodiscophyceae</taxon>
        <taxon>Thalassiosirophycidae</taxon>
        <taxon>Stephanodiscales</taxon>
        <taxon>Stephanodiscaceae</taxon>
        <taxon>Discostella</taxon>
    </lineage>
</organism>